<dbReference type="PANTHER" id="PTHR11455:SF22">
    <property type="entry name" value="CRYPTOCHROME DASH"/>
    <property type="match status" value="1"/>
</dbReference>
<dbReference type="Gene3D" id="1.25.40.80">
    <property type="match status" value="1"/>
</dbReference>
<dbReference type="AlphaFoldDB" id="A0A2N9EEY9"/>
<dbReference type="GO" id="GO:0003677">
    <property type="term" value="F:DNA binding"/>
    <property type="evidence" value="ECO:0007669"/>
    <property type="project" value="TreeGrafter"/>
</dbReference>
<dbReference type="InterPro" id="IPR006050">
    <property type="entry name" value="DNA_photolyase_N"/>
</dbReference>
<reference evidence="3" key="1">
    <citation type="submission" date="2018-02" db="EMBL/GenBank/DDBJ databases">
        <authorList>
            <person name="Cohen D.B."/>
            <person name="Kent A.D."/>
        </authorList>
    </citation>
    <scope>NUCLEOTIDE SEQUENCE</scope>
</reference>
<evidence type="ECO:0000256" key="1">
    <source>
        <dbReference type="SAM" id="MobiDB-lite"/>
    </source>
</evidence>
<dbReference type="Pfam" id="PF00875">
    <property type="entry name" value="DNA_photolyase"/>
    <property type="match status" value="1"/>
</dbReference>
<dbReference type="Gene3D" id="3.40.50.620">
    <property type="entry name" value="HUPs"/>
    <property type="match status" value="1"/>
</dbReference>
<sequence length="288" mass="31997">MAILCSSVGPALSLKKLIIPSKPASQSFTFTNSIQFANLFHFLTMNSISKPESRSPSLSKSSASASTTSTSIQHDQVPGLGSEEIHSIANQTFRSYSSSSSSPSRTGKGTAIVWFRNDLRVLDNEALYKAWLSSHMVLPVYCIDPRLFSTTYSFGFPKTGALRAQFLIECLDDLKKNLIKYGLNLLIRHGKPEEIIPSLAKAFEAHTVYAQKETCSEEVNVERLVSSGLRRVVLQSSSSESRSGTFTNNPKLQLIWGTTMYHIDDLPFDTGNLPDVYTQFRKAWHDDD</sequence>
<dbReference type="GO" id="GO:0000719">
    <property type="term" value="P:photoreactive repair"/>
    <property type="evidence" value="ECO:0007669"/>
    <property type="project" value="TreeGrafter"/>
</dbReference>
<feature type="domain" description="Photolyase/cryptochrome alpha/beta" evidence="2">
    <location>
        <begin position="109"/>
        <end position="242"/>
    </location>
</feature>
<feature type="compositionally biased region" description="Low complexity" evidence="1">
    <location>
        <begin position="52"/>
        <end position="72"/>
    </location>
</feature>
<dbReference type="InterPro" id="IPR002081">
    <property type="entry name" value="Cryptochrome/DNA_photolyase_1"/>
</dbReference>
<dbReference type="InterPro" id="IPR014729">
    <property type="entry name" value="Rossmann-like_a/b/a_fold"/>
</dbReference>
<dbReference type="InterPro" id="IPR036155">
    <property type="entry name" value="Crypto/Photolyase_N_sf"/>
</dbReference>
<evidence type="ECO:0000259" key="2">
    <source>
        <dbReference type="PROSITE" id="PS51645"/>
    </source>
</evidence>
<dbReference type="PANTHER" id="PTHR11455">
    <property type="entry name" value="CRYPTOCHROME"/>
    <property type="match status" value="1"/>
</dbReference>
<accession>A0A2N9EEY9</accession>
<name>A0A2N9EEY9_FAGSY</name>
<protein>
    <recommendedName>
        <fullName evidence="2">Photolyase/cryptochrome alpha/beta domain-containing protein</fullName>
    </recommendedName>
</protein>
<dbReference type="GO" id="GO:0003904">
    <property type="term" value="F:deoxyribodipyrimidine photo-lyase activity"/>
    <property type="evidence" value="ECO:0007669"/>
    <property type="project" value="TreeGrafter"/>
</dbReference>
<evidence type="ECO:0000313" key="3">
    <source>
        <dbReference type="EMBL" id="SPC73305.1"/>
    </source>
</evidence>
<gene>
    <name evidence="3" type="ORF">FSB_LOCUS1187</name>
</gene>
<organism evidence="3">
    <name type="scientific">Fagus sylvatica</name>
    <name type="common">Beechnut</name>
    <dbReference type="NCBI Taxonomy" id="28930"/>
    <lineage>
        <taxon>Eukaryota</taxon>
        <taxon>Viridiplantae</taxon>
        <taxon>Streptophyta</taxon>
        <taxon>Embryophyta</taxon>
        <taxon>Tracheophyta</taxon>
        <taxon>Spermatophyta</taxon>
        <taxon>Magnoliopsida</taxon>
        <taxon>eudicotyledons</taxon>
        <taxon>Gunneridae</taxon>
        <taxon>Pentapetalae</taxon>
        <taxon>rosids</taxon>
        <taxon>fabids</taxon>
        <taxon>Fagales</taxon>
        <taxon>Fagaceae</taxon>
        <taxon>Fagus</taxon>
    </lineage>
</organism>
<proteinExistence type="predicted"/>
<feature type="region of interest" description="Disordered" evidence="1">
    <location>
        <begin position="52"/>
        <end position="78"/>
    </location>
</feature>
<dbReference type="PROSITE" id="PS51645">
    <property type="entry name" value="PHR_CRY_ALPHA_BETA"/>
    <property type="match status" value="1"/>
</dbReference>
<dbReference type="EMBL" id="OIVN01000050">
    <property type="protein sequence ID" value="SPC73305.1"/>
    <property type="molecule type" value="Genomic_DNA"/>
</dbReference>
<dbReference type="GO" id="GO:0071949">
    <property type="term" value="F:FAD binding"/>
    <property type="evidence" value="ECO:0007669"/>
    <property type="project" value="TreeGrafter"/>
</dbReference>
<dbReference type="SUPFAM" id="SSF52425">
    <property type="entry name" value="Cryptochrome/photolyase, N-terminal domain"/>
    <property type="match status" value="1"/>
</dbReference>